<dbReference type="InterPro" id="IPR029058">
    <property type="entry name" value="AB_hydrolase_fold"/>
</dbReference>
<protein>
    <submittedName>
        <fullName evidence="1">Uncharacterized protein</fullName>
    </submittedName>
</protein>
<proteinExistence type="predicted"/>
<evidence type="ECO:0000313" key="1">
    <source>
        <dbReference type="EMBL" id="KAK9845120.1"/>
    </source>
</evidence>
<dbReference type="EMBL" id="JALJOS010000001">
    <property type="protein sequence ID" value="KAK9845120.1"/>
    <property type="molecule type" value="Genomic_DNA"/>
</dbReference>
<gene>
    <name evidence="1" type="ORF">WJX74_010780</name>
</gene>
<dbReference type="SUPFAM" id="SSF53474">
    <property type="entry name" value="alpha/beta-Hydrolases"/>
    <property type="match status" value="1"/>
</dbReference>
<comment type="caution">
    <text evidence="1">The sequence shown here is derived from an EMBL/GenBank/DDBJ whole genome shotgun (WGS) entry which is preliminary data.</text>
</comment>
<name>A0AAW1SH32_9CHLO</name>
<keyword evidence="2" id="KW-1185">Reference proteome</keyword>
<accession>A0AAW1SH32</accession>
<dbReference type="PANTHER" id="PTHR35128:SF1">
    <property type="entry name" value="SECRETION-REGULATING GUANINE NUCLEOTIDE EXCHANGE FACTOR"/>
    <property type="match status" value="1"/>
</dbReference>
<dbReference type="Gene3D" id="3.40.50.1820">
    <property type="entry name" value="alpha/beta hydrolase"/>
    <property type="match status" value="1"/>
</dbReference>
<evidence type="ECO:0000313" key="2">
    <source>
        <dbReference type="Proteomes" id="UP001438707"/>
    </source>
</evidence>
<dbReference type="Proteomes" id="UP001438707">
    <property type="component" value="Unassembled WGS sequence"/>
</dbReference>
<reference evidence="1 2" key="1">
    <citation type="journal article" date="2024" name="Nat. Commun.">
        <title>Phylogenomics reveals the evolutionary origins of lichenization in chlorophyte algae.</title>
        <authorList>
            <person name="Puginier C."/>
            <person name="Libourel C."/>
            <person name="Otte J."/>
            <person name="Skaloud P."/>
            <person name="Haon M."/>
            <person name="Grisel S."/>
            <person name="Petersen M."/>
            <person name="Berrin J.G."/>
            <person name="Delaux P.M."/>
            <person name="Dal Grande F."/>
            <person name="Keller J."/>
        </authorList>
    </citation>
    <scope>NUCLEOTIDE SEQUENCE [LARGE SCALE GENOMIC DNA]</scope>
    <source>
        <strain evidence="1 2">SAG 2145</strain>
    </source>
</reference>
<dbReference type="PANTHER" id="PTHR35128">
    <property type="entry name" value="SECRETION-REGULATING GUANINE NUCLEOTIDE EXCHANGE FACTOR"/>
    <property type="match status" value="1"/>
</dbReference>
<sequence length="383" mass="41307">MGQVSAKSGSAKAGSTLLSGLGFHFPAKSSTKPAKQLCIGLRAAERVGVAQVSFIPRKHTLTQAKGAPLLGAGSNQPKATREEVLSTEVVHANVAKPAGVLLLFHGCQHSAIDWWPAQPSCPSCIGLPEEVRITKAAAAHNLVAVALSSRDRLAHRCWDATWPVEQCTEIQQVGKVIKQLLERESWNQLPLYALGVSSGGAMALLLASHMPLQGVCSQVMAIPPAWLGLKSRDTRGHPHPPTIFMHMPENDPMTGQGVAQDLKALQSAGVKTREMRIQPQPVTGTFLSDRIDGLDAATSAAIVEALTGAGLLDSAGFLFKDPRQTSKKWHKVLREQVPATRQMNLNHDESPIHEELNIAWAGHECISDHIADVFKFFHHKSGR</sequence>
<organism evidence="1 2">
    <name type="scientific">Apatococcus lobatus</name>
    <dbReference type="NCBI Taxonomy" id="904363"/>
    <lineage>
        <taxon>Eukaryota</taxon>
        <taxon>Viridiplantae</taxon>
        <taxon>Chlorophyta</taxon>
        <taxon>core chlorophytes</taxon>
        <taxon>Trebouxiophyceae</taxon>
        <taxon>Chlorellales</taxon>
        <taxon>Chlorellaceae</taxon>
        <taxon>Apatococcus</taxon>
    </lineage>
</organism>
<dbReference type="AlphaFoldDB" id="A0AAW1SH32"/>